<gene>
    <name evidence="4" type="ORF">CR103_13945</name>
</gene>
<dbReference type="InterPro" id="IPR032466">
    <property type="entry name" value="Metal_Hydrolase"/>
</dbReference>
<dbReference type="SUPFAM" id="SSF51338">
    <property type="entry name" value="Composite domain of metallo-dependent hydrolases"/>
    <property type="match status" value="1"/>
</dbReference>
<organism evidence="4 5">
    <name type="scientific">Massilia psychrophila</name>
    <dbReference type="NCBI Taxonomy" id="1603353"/>
    <lineage>
        <taxon>Bacteria</taxon>
        <taxon>Pseudomonadati</taxon>
        <taxon>Pseudomonadota</taxon>
        <taxon>Betaproteobacteria</taxon>
        <taxon>Burkholderiales</taxon>
        <taxon>Oxalobacteraceae</taxon>
        <taxon>Telluria group</taxon>
        <taxon>Massilia</taxon>
    </lineage>
</organism>
<dbReference type="SUPFAM" id="SSF51556">
    <property type="entry name" value="Metallo-dependent hydrolases"/>
    <property type="match status" value="1"/>
</dbReference>
<dbReference type="InterPro" id="IPR011059">
    <property type="entry name" value="Metal-dep_hydrolase_composite"/>
</dbReference>
<comment type="caution">
    <text evidence="4">The sequence shown here is derived from an EMBL/GenBank/DDBJ whole genome shotgun (WGS) entry which is preliminary data.</text>
</comment>
<sequence length="949" mass="104923">MVIGQASTARSPYGQWWHDMAAVNDTIPVEVELALDVMPCQAMRRTYDSAAKPHPCSHFAEWGVFHSYDYQADGPPAVPGVVQPSAYVGKRPVVPEILSGCRKAPILAVGINPNLPGWSTGTRNSIHPYFDDYLQYAHYFRWRALDKLRIPAQRYRELKGTRDDDPFTTLPLTPEGSQIDVELAPVTMYAGYQSLLDGLAERMGWEHHKLMVGEDLAYANMVACGSARWTTRPVAGMPVMGEERGRAIVHECFHKRRYFLRQLLQSLPGVLLVFSQTTADAFITAMSGKFTRGDPAPREPLADLLQREIRLQFGHTDDGELLDARVIFSPHVSARPDEFEAARQRIIDQLVAEVTSGGLTFNPTTGHLARKRGACVFCRNDLYSIGPCDYRAELRPVATERGPSPLEDAPRADALAERAAQFKLLEAFMNTSPAPRIDLLDDAAASSPPLVLLGDVVTMNGPPLAQGAVYLRGGKIIAVQAADVVAPAGFDDAPRIATDGVIYPGLADLHNHLVYNVLPLWWPKQARMNRSQWLRDPEYKRLVSLPMEVLAKRQDLLRAVVRYVEVKLLLGGVTSGQGMVSKYRGGKNFVGLVRNFEQPTDLDLPAIRHKITDLSNRDLETFRTTLETGSQFFFHLAEGTDARARDQFALLDANGLLARNLVGVHSLGLKSEDLRKLADHDAAMVWSPFSNSILYGQTVAPDVLLESNIRFGLGSDWTPSGSRNLLQEMKIASLTAEAKGVALSAERLARAATVDAAHIAGWGERLGRLRTGYDADLLVLVKEMADPYENLIAATEREVRMVVIAGHPRHGDLELMRASRIAEHDLETITVGGRTKALFLRHPSSSLNYLRFSAAQDTLRKAMSDLPAARNAVVFDPLDDQDWLEVELEMQTPGPEPGEIDVLADVVLPTSVKLDPPTVIDDPAYWETLDQIAHLPAYLKGPNGLKRFY</sequence>
<dbReference type="Proteomes" id="UP000228593">
    <property type="component" value="Unassembled WGS sequence"/>
</dbReference>
<protein>
    <recommendedName>
        <fullName evidence="3">Amidohydrolase-related domain-containing protein</fullName>
    </recommendedName>
</protein>
<dbReference type="EMBL" id="PDOB01000022">
    <property type="protein sequence ID" value="PIL39187.1"/>
    <property type="molecule type" value="Genomic_DNA"/>
</dbReference>
<proteinExistence type="inferred from homology"/>
<dbReference type="AlphaFoldDB" id="A0A2G8SZE6"/>
<evidence type="ECO:0000313" key="4">
    <source>
        <dbReference type="EMBL" id="PIL39187.1"/>
    </source>
</evidence>
<dbReference type="PANTHER" id="PTHR43794:SF11">
    <property type="entry name" value="AMIDOHYDROLASE-RELATED DOMAIN-CONTAINING PROTEIN"/>
    <property type="match status" value="1"/>
</dbReference>
<evidence type="ECO:0000256" key="1">
    <source>
        <dbReference type="ARBA" id="ARBA00006745"/>
    </source>
</evidence>
<dbReference type="GO" id="GO:0016810">
    <property type="term" value="F:hydrolase activity, acting on carbon-nitrogen (but not peptide) bonds"/>
    <property type="evidence" value="ECO:0007669"/>
    <property type="project" value="InterPro"/>
</dbReference>
<accession>A0A2G8SZE6</accession>
<dbReference type="Gene3D" id="3.20.20.140">
    <property type="entry name" value="Metal-dependent hydrolases"/>
    <property type="match status" value="2"/>
</dbReference>
<dbReference type="Gene3D" id="2.30.40.10">
    <property type="entry name" value="Urease, subunit C, domain 1"/>
    <property type="match status" value="2"/>
</dbReference>
<dbReference type="OrthoDB" id="9782972at2"/>
<dbReference type="Pfam" id="PF01979">
    <property type="entry name" value="Amidohydro_1"/>
    <property type="match status" value="1"/>
</dbReference>
<dbReference type="PANTHER" id="PTHR43794">
    <property type="entry name" value="AMINOHYDROLASE SSNA-RELATED"/>
    <property type="match status" value="1"/>
</dbReference>
<evidence type="ECO:0000256" key="2">
    <source>
        <dbReference type="ARBA" id="ARBA00022801"/>
    </source>
</evidence>
<feature type="domain" description="Amidohydrolase-related" evidence="3">
    <location>
        <begin position="660"/>
        <end position="807"/>
    </location>
</feature>
<dbReference type="InterPro" id="IPR006680">
    <property type="entry name" value="Amidohydro-rel"/>
</dbReference>
<dbReference type="InterPro" id="IPR050287">
    <property type="entry name" value="MTA/SAH_deaminase"/>
</dbReference>
<keyword evidence="5" id="KW-1185">Reference proteome</keyword>
<reference evidence="4 5" key="1">
    <citation type="submission" date="2017-10" db="EMBL/GenBank/DDBJ databases">
        <title>Massilia psychrophilum sp. nov., a novel purple-pigmented bacterium isolated from Tianshan glacier, Xinjiang Municipality, China.</title>
        <authorList>
            <person name="Wang H."/>
        </authorList>
    </citation>
    <scope>NUCLEOTIDE SEQUENCE [LARGE SCALE GENOMIC DNA]</scope>
    <source>
        <strain evidence="4 5">JCM 30813</strain>
    </source>
</reference>
<evidence type="ECO:0000259" key="3">
    <source>
        <dbReference type="Pfam" id="PF01979"/>
    </source>
</evidence>
<evidence type="ECO:0000313" key="5">
    <source>
        <dbReference type="Proteomes" id="UP000228593"/>
    </source>
</evidence>
<keyword evidence="2" id="KW-0378">Hydrolase</keyword>
<name>A0A2G8SZE6_9BURK</name>
<comment type="similarity">
    <text evidence="1">Belongs to the metallo-dependent hydrolases superfamily. ATZ/TRZ family.</text>
</comment>